<keyword evidence="11" id="KW-1185">Reference proteome</keyword>
<dbReference type="SMART" id="SM00382">
    <property type="entry name" value="AAA"/>
    <property type="match status" value="1"/>
</dbReference>
<sequence length="606" mass="69606">MKNFKEHMKIYGFMIKSIWEYSKKTVFLILLASLSSAGLLLINVFLPKLVIDSIMNGGGFEIVTYVVLMVLANVVLAKIPGYVNNYINNVDLPGVQQRIRYNICEKTMKLDYSMLENKDYMNLKDQADFIMSTQSPLANFTQVAAEVFVSFVVVIFLAVIAFSFSWVLGVILLLVACLNFVIGAWANKKMGDFLASLEDINRKFSAYMNIIYDNSKMMDVKLFTMHNLVNGSIYKLMKDISAGIANMYTINSLSFFFSGILDGVSRALSYIYISVRAVSNVFGPQISIGSFALYTSAFVNFNQRVRIISQNYVNMIMMRNMTEPYYRFMMLPEEKAKEYEYEMPKSIDTIEFKDVWFKYPSSEDYVLKNLSFKINKGEKISIVGLNGAGKTTIIKLMTRLYEPTKGEILLNGLEINKIKMDEYQKLISVVFQDYNIYNFPVAETVASKTDYDREKVVKVLKDIDIYDKINSLSSGMDTKVSMGYSETGEKLSQGQFQKLAIARSLYKDSELVILDEPTSALDPKSEAEIYENFNYLVKEKTSIYISHRMSSSIFCDRILLINNGTVEDFDTHHNLMQKTDSLYYKMFNAQKENYEYQEEEKSYENE</sequence>
<feature type="transmembrane region" description="Helical" evidence="7">
    <location>
        <begin position="26"/>
        <end position="46"/>
    </location>
</feature>
<dbReference type="Gene3D" id="1.20.1560.10">
    <property type="entry name" value="ABC transporter type 1, transmembrane domain"/>
    <property type="match status" value="1"/>
</dbReference>
<dbReference type="AlphaFoldDB" id="A0A9E7DJ71"/>
<dbReference type="Pfam" id="PF00005">
    <property type="entry name" value="ABC_tran"/>
    <property type="match status" value="1"/>
</dbReference>
<dbReference type="PROSITE" id="PS00211">
    <property type="entry name" value="ABC_TRANSPORTER_1"/>
    <property type="match status" value="1"/>
</dbReference>
<feature type="transmembrane region" description="Helical" evidence="7">
    <location>
        <begin position="140"/>
        <end position="160"/>
    </location>
</feature>
<evidence type="ECO:0000256" key="4">
    <source>
        <dbReference type="ARBA" id="ARBA00022840"/>
    </source>
</evidence>
<dbReference type="RefSeq" id="WP_249242453.1">
    <property type="nucleotide sequence ID" value="NZ_CP096649.1"/>
</dbReference>
<accession>A0A9E7DJ71</accession>
<reference evidence="10" key="1">
    <citation type="submission" date="2022-04" db="EMBL/GenBank/DDBJ databases">
        <title>Complete genome sequences of Ezakiella coagulans and Fenollaria massiliensis.</title>
        <authorList>
            <person name="France M.T."/>
            <person name="Clifford J."/>
            <person name="Narina S."/>
            <person name="Rutt L."/>
            <person name="Ravel J."/>
        </authorList>
    </citation>
    <scope>NUCLEOTIDE SEQUENCE</scope>
    <source>
        <strain evidence="10">C0061C2</strain>
    </source>
</reference>
<name>A0A9E7DJ71_9FIRM</name>
<dbReference type="GO" id="GO:0016887">
    <property type="term" value="F:ATP hydrolysis activity"/>
    <property type="evidence" value="ECO:0007669"/>
    <property type="project" value="InterPro"/>
</dbReference>
<dbReference type="GO" id="GO:0005524">
    <property type="term" value="F:ATP binding"/>
    <property type="evidence" value="ECO:0007669"/>
    <property type="project" value="UniProtKB-KW"/>
</dbReference>
<evidence type="ECO:0000256" key="7">
    <source>
        <dbReference type="SAM" id="Phobius"/>
    </source>
</evidence>
<feature type="domain" description="ABC transmembrane type-1" evidence="9">
    <location>
        <begin position="27"/>
        <end position="317"/>
    </location>
</feature>
<evidence type="ECO:0000259" key="9">
    <source>
        <dbReference type="PROSITE" id="PS50929"/>
    </source>
</evidence>
<evidence type="ECO:0000256" key="2">
    <source>
        <dbReference type="ARBA" id="ARBA00022692"/>
    </source>
</evidence>
<dbReference type="Gene3D" id="3.40.50.300">
    <property type="entry name" value="P-loop containing nucleotide triphosphate hydrolases"/>
    <property type="match status" value="1"/>
</dbReference>
<dbReference type="SUPFAM" id="SSF52540">
    <property type="entry name" value="P-loop containing nucleoside triphosphate hydrolases"/>
    <property type="match status" value="1"/>
</dbReference>
<evidence type="ECO:0000256" key="3">
    <source>
        <dbReference type="ARBA" id="ARBA00022741"/>
    </source>
</evidence>
<dbReference type="PROSITE" id="PS50929">
    <property type="entry name" value="ABC_TM1F"/>
    <property type="match status" value="1"/>
</dbReference>
<dbReference type="PANTHER" id="PTHR43394">
    <property type="entry name" value="ATP-DEPENDENT PERMEASE MDL1, MITOCHONDRIAL"/>
    <property type="match status" value="1"/>
</dbReference>
<evidence type="ECO:0000256" key="5">
    <source>
        <dbReference type="ARBA" id="ARBA00022989"/>
    </source>
</evidence>
<evidence type="ECO:0000256" key="6">
    <source>
        <dbReference type="ARBA" id="ARBA00023136"/>
    </source>
</evidence>
<feature type="transmembrane region" description="Helical" evidence="7">
    <location>
        <begin position="58"/>
        <end position="76"/>
    </location>
</feature>
<dbReference type="InterPro" id="IPR003439">
    <property type="entry name" value="ABC_transporter-like_ATP-bd"/>
</dbReference>
<dbReference type="EMBL" id="CP096649">
    <property type="protein sequence ID" value="UQK58911.1"/>
    <property type="molecule type" value="Genomic_DNA"/>
</dbReference>
<dbReference type="GO" id="GO:0015421">
    <property type="term" value="F:ABC-type oligopeptide transporter activity"/>
    <property type="evidence" value="ECO:0007669"/>
    <property type="project" value="TreeGrafter"/>
</dbReference>
<dbReference type="InterPro" id="IPR017871">
    <property type="entry name" value="ABC_transporter-like_CS"/>
</dbReference>
<feature type="transmembrane region" description="Helical" evidence="7">
    <location>
        <begin position="166"/>
        <end position="186"/>
    </location>
</feature>
<comment type="subcellular location">
    <subcellularLocation>
        <location evidence="1">Cell membrane</location>
        <topology evidence="1">Multi-pass membrane protein</topology>
    </subcellularLocation>
</comment>
<dbReference type="KEGG" id="fms:M1R53_06635"/>
<evidence type="ECO:0000313" key="11">
    <source>
        <dbReference type="Proteomes" id="UP000831151"/>
    </source>
</evidence>
<dbReference type="GO" id="GO:0005886">
    <property type="term" value="C:plasma membrane"/>
    <property type="evidence" value="ECO:0007669"/>
    <property type="project" value="UniProtKB-SubCell"/>
</dbReference>
<keyword evidence="3" id="KW-0547">Nucleotide-binding</keyword>
<evidence type="ECO:0000259" key="8">
    <source>
        <dbReference type="PROSITE" id="PS50893"/>
    </source>
</evidence>
<dbReference type="PROSITE" id="PS50893">
    <property type="entry name" value="ABC_TRANSPORTER_2"/>
    <property type="match status" value="1"/>
</dbReference>
<dbReference type="InterPro" id="IPR027417">
    <property type="entry name" value="P-loop_NTPase"/>
</dbReference>
<organism evidence="10 11">
    <name type="scientific">Fenollaria massiliensis</name>
    <dbReference type="NCBI Taxonomy" id="938288"/>
    <lineage>
        <taxon>Bacteria</taxon>
        <taxon>Bacillati</taxon>
        <taxon>Bacillota</taxon>
        <taxon>Clostridia</taxon>
        <taxon>Eubacteriales</taxon>
        <taxon>Fenollaria</taxon>
    </lineage>
</organism>
<gene>
    <name evidence="10" type="ORF">M1R53_06635</name>
</gene>
<keyword evidence="5 7" id="KW-1133">Transmembrane helix</keyword>
<dbReference type="InterPro" id="IPR011527">
    <property type="entry name" value="ABC1_TM_dom"/>
</dbReference>
<evidence type="ECO:0000313" key="10">
    <source>
        <dbReference type="EMBL" id="UQK58911.1"/>
    </source>
</evidence>
<dbReference type="InterPro" id="IPR039421">
    <property type="entry name" value="Type_1_exporter"/>
</dbReference>
<evidence type="ECO:0000256" key="1">
    <source>
        <dbReference type="ARBA" id="ARBA00004651"/>
    </source>
</evidence>
<keyword evidence="4 10" id="KW-0067">ATP-binding</keyword>
<protein>
    <submittedName>
        <fullName evidence="10">ABC transporter ATP-binding protein/permease</fullName>
    </submittedName>
</protein>
<dbReference type="InterPro" id="IPR003593">
    <property type="entry name" value="AAA+_ATPase"/>
</dbReference>
<dbReference type="CDD" id="cd03228">
    <property type="entry name" value="ABCC_MRP_Like"/>
    <property type="match status" value="1"/>
</dbReference>
<dbReference type="PANTHER" id="PTHR43394:SF1">
    <property type="entry name" value="ATP-BINDING CASSETTE SUB-FAMILY B MEMBER 10, MITOCHONDRIAL"/>
    <property type="match status" value="1"/>
</dbReference>
<proteinExistence type="predicted"/>
<feature type="domain" description="ABC transporter" evidence="8">
    <location>
        <begin position="350"/>
        <end position="588"/>
    </location>
</feature>
<dbReference type="SUPFAM" id="SSF90123">
    <property type="entry name" value="ABC transporter transmembrane region"/>
    <property type="match status" value="1"/>
</dbReference>
<dbReference type="Proteomes" id="UP000831151">
    <property type="component" value="Chromosome"/>
</dbReference>
<keyword evidence="6 7" id="KW-0472">Membrane</keyword>
<keyword evidence="2 7" id="KW-0812">Transmembrane</keyword>
<dbReference type="InterPro" id="IPR036640">
    <property type="entry name" value="ABC1_TM_sf"/>
</dbReference>